<evidence type="ECO:0000313" key="3">
    <source>
        <dbReference type="Proteomes" id="UP000316083"/>
    </source>
</evidence>
<organism evidence="2 3">
    <name type="scientific">Azospirillum brasilense</name>
    <dbReference type="NCBI Taxonomy" id="192"/>
    <lineage>
        <taxon>Bacteria</taxon>
        <taxon>Pseudomonadati</taxon>
        <taxon>Pseudomonadota</taxon>
        <taxon>Alphaproteobacteria</taxon>
        <taxon>Rhodospirillales</taxon>
        <taxon>Azospirillaceae</taxon>
        <taxon>Azospirillum</taxon>
    </lineage>
</organism>
<keyword evidence="1" id="KW-0732">Signal</keyword>
<reference evidence="2 3" key="1">
    <citation type="submission" date="2019-06" db="EMBL/GenBank/DDBJ databases">
        <title>Genomic Encyclopedia of Type Strains, Phase IV (KMG-V): Genome sequencing to study the core and pangenomes of soil and plant-associated prokaryotes.</title>
        <authorList>
            <person name="Whitman W."/>
        </authorList>
    </citation>
    <scope>NUCLEOTIDE SEQUENCE [LARGE SCALE GENOMIC DNA]</scope>
    <source>
        <strain evidence="2 3">BR 11796</strain>
    </source>
</reference>
<name>A0A560BBH8_AZOBR</name>
<comment type="caution">
    <text evidence="2">The sequence shown here is derived from an EMBL/GenBank/DDBJ whole genome shotgun (WGS) entry which is preliminary data.</text>
</comment>
<dbReference type="AlphaFoldDB" id="A0A560BBH8"/>
<proteinExistence type="predicted"/>
<dbReference type="EMBL" id="VITF01000004">
    <property type="protein sequence ID" value="TWA69954.1"/>
    <property type="molecule type" value="Genomic_DNA"/>
</dbReference>
<sequence>MTMVTTGRGHRKIQATLAQATLAQATLALCLVAALLGQGRPAAAQDAEEWRAIDIRQEIRTHFDRLPYGWWIREPELHLNTYEVEVHLPDWWRGNPTSAVNNLCPERQSRIWKVATILTLRPFYQKRPWPEVDCRR</sequence>
<dbReference type="Proteomes" id="UP000316083">
    <property type="component" value="Unassembled WGS sequence"/>
</dbReference>
<feature type="chain" id="PRO_5021905677" evidence="1">
    <location>
        <begin position="45"/>
        <end position="136"/>
    </location>
</feature>
<gene>
    <name evidence="2" type="ORF">FBZ82_104114</name>
</gene>
<dbReference type="RefSeq" id="WP_247883140.1">
    <property type="nucleotide sequence ID" value="NZ_VITF01000004.1"/>
</dbReference>
<accession>A0A560BBH8</accession>
<evidence type="ECO:0000256" key="1">
    <source>
        <dbReference type="SAM" id="SignalP"/>
    </source>
</evidence>
<feature type="signal peptide" evidence="1">
    <location>
        <begin position="1"/>
        <end position="44"/>
    </location>
</feature>
<protein>
    <submittedName>
        <fullName evidence="2">Uncharacterized protein</fullName>
    </submittedName>
</protein>
<evidence type="ECO:0000313" key="2">
    <source>
        <dbReference type="EMBL" id="TWA69954.1"/>
    </source>
</evidence>